<sequence length="163" mass="16846">MTSAETRARTGANWLRPVVAVLGLLYLALGIAGWLTPETATAGHTTTSQVLGLFSASVVLNLVHTVVGVLGLLAATRRAGALIYCWVLFVGFLGMTAYGVLATAFSTPEDPVNLNWADNWLHGLTAIAGLVLGIAAARAGRAVSARGHRVAGQETREGGSHAS</sequence>
<reference evidence="3" key="1">
    <citation type="submission" date="2016-11" db="EMBL/GenBank/DDBJ databases">
        <authorList>
            <person name="Varghese N."/>
            <person name="Submissions S."/>
        </authorList>
    </citation>
    <scope>NUCLEOTIDE SEQUENCE [LARGE SCALE GENOMIC DNA]</scope>
    <source>
        <strain evidence="3">DSM 44671</strain>
    </source>
</reference>
<keyword evidence="1" id="KW-1133">Transmembrane helix</keyword>
<proteinExistence type="predicted"/>
<dbReference type="Pfam" id="PF14325">
    <property type="entry name" value="DUF4383"/>
    <property type="match status" value="1"/>
</dbReference>
<evidence type="ECO:0000256" key="1">
    <source>
        <dbReference type="SAM" id="Phobius"/>
    </source>
</evidence>
<dbReference type="EMBL" id="FPJG01000006">
    <property type="protein sequence ID" value="SFW84359.1"/>
    <property type="molecule type" value="Genomic_DNA"/>
</dbReference>
<organism evidence="2 3">
    <name type="scientific">Amycolatopsis australiensis</name>
    <dbReference type="NCBI Taxonomy" id="546364"/>
    <lineage>
        <taxon>Bacteria</taxon>
        <taxon>Bacillati</taxon>
        <taxon>Actinomycetota</taxon>
        <taxon>Actinomycetes</taxon>
        <taxon>Pseudonocardiales</taxon>
        <taxon>Pseudonocardiaceae</taxon>
        <taxon>Amycolatopsis</taxon>
    </lineage>
</organism>
<feature type="transmembrane region" description="Helical" evidence="1">
    <location>
        <begin position="120"/>
        <end position="139"/>
    </location>
</feature>
<gene>
    <name evidence="2" type="ORF">SAMN04489730_5847</name>
</gene>
<keyword evidence="1" id="KW-0812">Transmembrane</keyword>
<dbReference type="OrthoDB" id="3625230at2"/>
<evidence type="ECO:0000313" key="2">
    <source>
        <dbReference type="EMBL" id="SFW84359.1"/>
    </source>
</evidence>
<keyword evidence="3" id="KW-1185">Reference proteome</keyword>
<dbReference type="RefSeq" id="WP_072479276.1">
    <property type="nucleotide sequence ID" value="NZ_FPJG01000006.1"/>
</dbReference>
<feature type="transmembrane region" description="Helical" evidence="1">
    <location>
        <begin position="50"/>
        <end position="74"/>
    </location>
</feature>
<evidence type="ECO:0000313" key="3">
    <source>
        <dbReference type="Proteomes" id="UP000182740"/>
    </source>
</evidence>
<dbReference type="STRING" id="546364.SAMN04489730_5847"/>
<feature type="transmembrane region" description="Helical" evidence="1">
    <location>
        <begin position="14"/>
        <end position="35"/>
    </location>
</feature>
<feature type="transmembrane region" description="Helical" evidence="1">
    <location>
        <begin position="81"/>
        <end position="100"/>
    </location>
</feature>
<evidence type="ECO:0008006" key="4">
    <source>
        <dbReference type="Google" id="ProtNLM"/>
    </source>
</evidence>
<dbReference type="Proteomes" id="UP000182740">
    <property type="component" value="Unassembled WGS sequence"/>
</dbReference>
<dbReference type="AlphaFoldDB" id="A0A1K1SJV9"/>
<protein>
    <recommendedName>
        <fullName evidence="4">DUF4383 domain-containing protein</fullName>
    </recommendedName>
</protein>
<accession>A0A1K1SJV9</accession>
<name>A0A1K1SJV9_9PSEU</name>
<keyword evidence="1" id="KW-0472">Membrane</keyword>